<feature type="domain" description="CheC-like protein" evidence="3">
    <location>
        <begin position="103"/>
        <end position="136"/>
    </location>
</feature>
<keyword evidence="2" id="KW-0378">Hydrolase</keyword>
<dbReference type="AlphaFoldDB" id="A0A7C1F351"/>
<evidence type="ECO:0000256" key="2">
    <source>
        <dbReference type="ARBA" id="ARBA00022801"/>
    </source>
</evidence>
<dbReference type="SUPFAM" id="SSF103039">
    <property type="entry name" value="CheC-like"/>
    <property type="match status" value="1"/>
</dbReference>
<dbReference type="Gene3D" id="3.40.1550.10">
    <property type="entry name" value="CheC-like"/>
    <property type="match status" value="1"/>
</dbReference>
<comment type="caution">
    <text evidence="4">The sequence shown here is derived from an EMBL/GenBank/DDBJ whole genome shotgun (WGS) entry which is preliminary data.</text>
</comment>
<dbReference type="InterPro" id="IPR007597">
    <property type="entry name" value="CheC"/>
</dbReference>
<keyword evidence="1" id="KW-0145">Chemotaxis</keyword>
<sequence length="202" mass="21556">MDDYVVDILQEVGNIGIGNAATALAEFLNTKISITVPRAGFVPVEEIFEHIGDAEQTVAAVLVRVEGDLSGTTLFVFSEASVLKLISQLLGQPVDSLAGVGDMEESVLMEVGNILTSSFLNAISMMSNLTIIPAVPLFTLDMLGSIISSTLLGTGMMEDQILLIETNLAQEDNEVTGNLLFFFDVGTLDTLLDSLQVQLESL</sequence>
<protein>
    <submittedName>
        <fullName evidence="4">Chemotaxis protein CheC</fullName>
    </submittedName>
</protein>
<dbReference type="InterPro" id="IPR028976">
    <property type="entry name" value="CheC-like_sf"/>
</dbReference>
<reference evidence="4" key="1">
    <citation type="journal article" date="2020" name="mSystems">
        <title>Genome- and Community-Level Interaction Insights into Carbon Utilization and Element Cycling Functions of Hydrothermarchaeota in Hydrothermal Sediment.</title>
        <authorList>
            <person name="Zhou Z."/>
            <person name="Liu Y."/>
            <person name="Xu W."/>
            <person name="Pan J."/>
            <person name="Luo Z.H."/>
            <person name="Li M."/>
        </authorList>
    </citation>
    <scope>NUCLEOTIDE SEQUENCE [LARGE SCALE GENOMIC DNA]</scope>
    <source>
        <strain evidence="4">SpSt-301</strain>
    </source>
</reference>
<gene>
    <name evidence="4" type="ORF">ENQ35_00400</name>
</gene>
<dbReference type="Pfam" id="PF04509">
    <property type="entry name" value="CheC"/>
    <property type="match status" value="2"/>
</dbReference>
<accession>A0A7C1F351</accession>
<name>A0A7C1F351_9THEO</name>
<feature type="domain" description="CheC-like protein" evidence="3">
    <location>
        <begin position="7"/>
        <end position="38"/>
    </location>
</feature>
<dbReference type="CDD" id="cd17909">
    <property type="entry name" value="CheC_ClassI"/>
    <property type="match status" value="1"/>
</dbReference>
<dbReference type="GO" id="GO:0016787">
    <property type="term" value="F:hydrolase activity"/>
    <property type="evidence" value="ECO:0007669"/>
    <property type="project" value="UniProtKB-KW"/>
</dbReference>
<dbReference type="EMBL" id="DSMV01000032">
    <property type="protein sequence ID" value="HDW51204.1"/>
    <property type="molecule type" value="Genomic_DNA"/>
</dbReference>
<organism evidence="4">
    <name type="scientific">Ammonifex degensii</name>
    <dbReference type="NCBI Taxonomy" id="42838"/>
    <lineage>
        <taxon>Bacteria</taxon>
        <taxon>Bacillati</taxon>
        <taxon>Bacillota</taxon>
        <taxon>Clostridia</taxon>
        <taxon>Thermoanaerobacterales</taxon>
        <taxon>Thermoanaerobacteraceae</taxon>
        <taxon>Ammonifex</taxon>
    </lineage>
</organism>
<dbReference type="PANTHER" id="PTHR43693:SF1">
    <property type="entry name" value="PROTEIN PHOSPHATASE CHEZ"/>
    <property type="match status" value="1"/>
</dbReference>
<evidence type="ECO:0000259" key="3">
    <source>
        <dbReference type="Pfam" id="PF04509"/>
    </source>
</evidence>
<evidence type="ECO:0000256" key="1">
    <source>
        <dbReference type="ARBA" id="ARBA00022500"/>
    </source>
</evidence>
<dbReference type="GO" id="GO:0006935">
    <property type="term" value="P:chemotaxis"/>
    <property type="evidence" value="ECO:0007669"/>
    <property type="project" value="UniProtKB-KW"/>
</dbReference>
<proteinExistence type="predicted"/>
<evidence type="ECO:0000313" key="4">
    <source>
        <dbReference type="EMBL" id="HDW51204.1"/>
    </source>
</evidence>
<dbReference type="InterPro" id="IPR050992">
    <property type="entry name" value="CheZ_family_phosphatases"/>
</dbReference>
<dbReference type="PANTHER" id="PTHR43693">
    <property type="entry name" value="PROTEIN PHOSPHATASE CHEZ"/>
    <property type="match status" value="1"/>
</dbReference>